<accession>A0A840WJ00</accession>
<dbReference type="AlphaFoldDB" id="A0A840WJ00"/>
<dbReference type="RefSeq" id="WP_184362884.1">
    <property type="nucleotide sequence ID" value="NZ_BAAAKM010000103.1"/>
</dbReference>
<evidence type="ECO:0000313" key="1">
    <source>
        <dbReference type="EMBL" id="MBB5490048.1"/>
    </source>
</evidence>
<proteinExistence type="predicted"/>
<protein>
    <submittedName>
        <fullName evidence="1">Uncharacterized protein</fullName>
    </submittedName>
</protein>
<name>A0A840WJ00_9ACTN</name>
<keyword evidence="2" id="KW-1185">Reference proteome</keyword>
<comment type="caution">
    <text evidence="1">The sequence shown here is derived from an EMBL/GenBank/DDBJ whole genome shotgun (WGS) entry which is preliminary data.</text>
</comment>
<organism evidence="1 2">
    <name type="scientific">Nocardiopsis metallicus</name>
    <dbReference type="NCBI Taxonomy" id="179819"/>
    <lineage>
        <taxon>Bacteria</taxon>
        <taxon>Bacillati</taxon>
        <taxon>Actinomycetota</taxon>
        <taxon>Actinomycetes</taxon>
        <taxon>Streptosporangiales</taxon>
        <taxon>Nocardiopsidaceae</taxon>
        <taxon>Nocardiopsis</taxon>
    </lineage>
</organism>
<dbReference type="EMBL" id="JACHDO010000001">
    <property type="protein sequence ID" value="MBB5490048.1"/>
    <property type="molecule type" value="Genomic_DNA"/>
</dbReference>
<reference evidence="1 2" key="1">
    <citation type="submission" date="2020-08" db="EMBL/GenBank/DDBJ databases">
        <title>Sequencing the genomes of 1000 actinobacteria strains.</title>
        <authorList>
            <person name="Klenk H.-P."/>
        </authorList>
    </citation>
    <scope>NUCLEOTIDE SEQUENCE [LARGE SCALE GENOMIC DNA]</scope>
    <source>
        <strain evidence="1 2">DSM 44598</strain>
    </source>
</reference>
<gene>
    <name evidence="1" type="ORF">HNR07_001185</name>
</gene>
<sequence>MSVSPLALLHEWTSRTDGAPLSEFLLVGTEIDLPVLEADVVPAARELGAWATVLGAAAEGAEPAAVQRPDHTYALIERVVPDPLPELALLVGEEHVAAAFGAGAPGTANRSWTVLRGGPDGVPWALAELGVWLRRCPEAITLPRALADRLTELAERLEDLLLTSPVETEARVVHNLDAPLLSQLPEGPVAELTLHAPLRGYDPRALSALTDRLAPARVTLGVPGSWPEEDREEAVRALAEAGVEATARPVAEGFPAHGGLLEWTSNDQNTALTCGANLTALTRTATTRTNLELGLILPTTVSPEPADLASSPAAEDEGYLSQIAGELEASGWRLEYDGGIHRVHGTFTNPVPVAAQVAELLEKHVGTVYVHAEGPKGWALIVWSRPMLLLASAPRGSAWRLYRVDPPATPSSRLGGGEGLSRVGLLRTSAPLHRVPHRDVLAHLETLGTDHISLLEQAGHLNRPL</sequence>
<evidence type="ECO:0000313" key="2">
    <source>
        <dbReference type="Proteomes" id="UP000579647"/>
    </source>
</evidence>
<dbReference type="Proteomes" id="UP000579647">
    <property type="component" value="Unassembled WGS sequence"/>
</dbReference>